<evidence type="ECO:0000313" key="2">
    <source>
        <dbReference type="EMBL" id="MDI3423923.1"/>
    </source>
</evidence>
<keyword evidence="1" id="KW-0472">Membrane</keyword>
<keyword evidence="1" id="KW-1133">Transmembrane helix</keyword>
<gene>
    <name evidence="2" type="ORF">QIT00_36195</name>
</gene>
<name>A0ABT6T989_9ACTN</name>
<comment type="caution">
    <text evidence="2">The sequence shown here is derived from an EMBL/GenBank/DDBJ whole genome shotgun (WGS) entry which is preliminary data.</text>
</comment>
<dbReference type="InterPro" id="IPR046035">
    <property type="entry name" value="DUF5993"/>
</dbReference>
<feature type="transmembrane region" description="Helical" evidence="1">
    <location>
        <begin position="31"/>
        <end position="52"/>
    </location>
</feature>
<dbReference type="EMBL" id="JASCIS010000067">
    <property type="protein sequence ID" value="MDI3423923.1"/>
    <property type="molecule type" value="Genomic_DNA"/>
</dbReference>
<dbReference type="Proteomes" id="UP001237105">
    <property type="component" value="Unassembled WGS sequence"/>
</dbReference>
<accession>A0ABT6T989</accession>
<evidence type="ECO:0000313" key="3">
    <source>
        <dbReference type="Proteomes" id="UP001237105"/>
    </source>
</evidence>
<sequence>MDTLIFGGLLATWLLLYRRRGRTAVLVGWWITLAAVALLLSQHITSSLGLGLSY</sequence>
<evidence type="ECO:0000256" key="1">
    <source>
        <dbReference type="SAM" id="Phobius"/>
    </source>
</evidence>
<dbReference type="Pfam" id="PF19455">
    <property type="entry name" value="DUF5993"/>
    <property type="match status" value="1"/>
</dbReference>
<keyword evidence="3" id="KW-1185">Reference proteome</keyword>
<proteinExistence type="predicted"/>
<dbReference type="RefSeq" id="WP_282539751.1">
    <property type="nucleotide sequence ID" value="NZ_JASCIS010000067.1"/>
</dbReference>
<organism evidence="2 3">
    <name type="scientific">Streptomyces luteolus</name>
    <dbReference type="NCBI Taxonomy" id="3043615"/>
    <lineage>
        <taxon>Bacteria</taxon>
        <taxon>Bacillati</taxon>
        <taxon>Actinomycetota</taxon>
        <taxon>Actinomycetes</taxon>
        <taxon>Kitasatosporales</taxon>
        <taxon>Streptomycetaceae</taxon>
        <taxon>Streptomyces</taxon>
    </lineage>
</organism>
<protein>
    <submittedName>
        <fullName evidence="2">DUF5993 family protein</fullName>
    </submittedName>
</protein>
<reference evidence="2 3" key="1">
    <citation type="submission" date="2023-05" db="EMBL/GenBank/DDBJ databases">
        <title>Draft genome sequence of Streptomyces sp. B-S-A12 isolated from a cave soil in Thailand.</title>
        <authorList>
            <person name="Chamroensaksri N."/>
            <person name="Muangham S."/>
        </authorList>
    </citation>
    <scope>NUCLEOTIDE SEQUENCE [LARGE SCALE GENOMIC DNA]</scope>
    <source>
        <strain evidence="2 3">B-S-A12</strain>
    </source>
</reference>
<keyword evidence="1" id="KW-0812">Transmembrane</keyword>